<protein>
    <submittedName>
        <fullName evidence="1">Uncharacterized protein</fullName>
    </submittedName>
</protein>
<sequence>MRENLANIAFVQPLKNTYKGANINKLIETLRCFENLYNQFTRQELLANPQKHLLDISERFYQVSHINNN</sequence>
<evidence type="ECO:0000313" key="1">
    <source>
        <dbReference type="EMBL" id="KAK8842449.1"/>
    </source>
</evidence>
<keyword evidence="2" id="KW-1185">Reference proteome</keyword>
<dbReference type="Proteomes" id="UP001470230">
    <property type="component" value="Unassembled WGS sequence"/>
</dbReference>
<reference evidence="1 2" key="1">
    <citation type="submission" date="2024-04" db="EMBL/GenBank/DDBJ databases">
        <title>Tritrichomonas musculus Genome.</title>
        <authorList>
            <person name="Alves-Ferreira E."/>
            <person name="Grigg M."/>
            <person name="Lorenzi H."/>
            <person name="Galac M."/>
        </authorList>
    </citation>
    <scope>NUCLEOTIDE SEQUENCE [LARGE SCALE GENOMIC DNA]</scope>
    <source>
        <strain evidence="1 2">EAF2021</strain>
    </source>
</reference>
<gene>
    <name evidence="1" type="ORF">M9Y10_026036</name>
</gene>
<comment type="caution">
    <text evidence="1">The sequence shown here is derived from an EMBL/GenBank/DDBJ whole genome shotgun (WGS) entry which is preliminary data.</text>
</comment>
<dbReference type="EMBL" id="JAPFFF010000038">
    <property type="protein sequence ID" value="KAK8842449.1"/>
    <property type="molecule type" value="Genomic_DNA"/>
</dbReference>
<proteinExistence type="predicted"/>
<evidence type="ECO:0000313" key="2">
    <source>
        <dbReference type="Proteomes" id="UP001470230"/>
    </source>
</evidence>
<organism evidence="1 2">
    <name type="scientific">Tritrichomonas musculus</name>
    <dbReference type="NCBI Taxonomy" id="1915356"/>
    <lineage>
        <taxon>Eukaryota</taxon>
        <taxon>Metamonada</taxon>
        <taxon>Parabasalia</taxon>
        <taxon>Tritrichomonadida</taxon>
        <taxon>Tritrichomonadidae</taxon>
        <taxon>Tritrichomonas</taxon>
    </lineage>
</organism>
<name>A0ABR2H8C9_9EUKA</name>
<accession>A0ABR2H8C9</accession>